<accession>A0ABU9Y0Q5</accession>
<dbReference type="RefSeq" id="WP_343887317.1">
    <property type="nucleotide sequence ID" value="NZ_BAAAEH010000002.1"/>
</dbReference>
<name>A0ABU9Y0Q5_9SPHN</name>
<evidence type="ECO:0008006" key="3">
    <source>
        <dbReference type="Google" id="ProtNLM"/>
    </source>
</evidence>
<organism evidence="1 2">
    <name type="scientific">Sphingomonas oligophenolica</name>
    <dbReference type="NCBI Taxonomy" id="301154"/>
    <lineage>
        <taxon>Bacteria</taxon>
        <taxon>Pseudomonadati</taxon>
        <taxon>Pseudomonadota</taxon>
        <taxon>Alphaproteobacteria</taxon>
        <taxon>Sphingomonadales</taxon>
        <taxon>Sphingomonadaceae</taxon>
        <taxon>Sphingomonas</taxon>
    </lineage>
</organism>
<dbReference type="EMBL" id="JBDIME010000004">
    <property type="protein sequence ID" value="MEN2789382.1"/>
    <property type="molecule type" value="Genomic_DNA"/>
</dbReference>
<proteinExistence type="predicted"/>
<gene>
    <name evidence="1" type="ORF">ABC974_07090</name>
</gene>
<evidence type="ECO:0000313" key="2">
    <source>
        <dbReference type="Proteomes" id="UP001419910"/>
    </source>
</evidence>
<keyword evidence="2" id="KW-1185">Reference proteome</keyword>
<evidence type="ECO:0000313" key="1">
    <source>
        <dbReference type="EMBL" id="MEN2789382.1"/>
    </source>
</evidence>
<comment type="caution">
    <text evidence="1">The sequence shown here is derived from an EMBL/GenBank/DDBJ whole genome shotgun (WGS) entry which is preliminary data.</text>
</comment>
<reference evidence="1 2" key="1">
    <citation type="submission" date="2024-05" db="EMBL/GenBank/DDBJ databases">
        <authorList>
            <person name="Liu Q."/>
            <person name="Xin Y.-H."/>
        </authorList>
    </citation>
    <scope>NUCLEOTIDE SEQUENCE [LARGE SCALE GENOMIC DNA]</scope>
    <source>
        <strain evidence="1 2">CGMCC 1.10181</strain>
    </source>
</reference>
<dbReference type="Proteomes" id="UP001419910">
    <property type="component" value="Unassembled WGS sequence"/>
</dbReference>
<sequence length="64" mass="6573">MGDWVKCKSATDAAAVVYVNLDQAIAIAATSAGTEITYAGEQDCVVVVASTPDDILNGEDVRVA</sequence>
<protein>
    <recommendedName>
        <fullName evidence="3">DUF2188 domain-containing protein</fullName>
    </recommendedName>
</protein>